<dbReference type="RefSeq" id="WP_155143600.1">
    <property type="nucleotide sequence ID" value="NZ_AP028155.1"/>
</dbReference>
<proteinExistence type="predicted"/>
<evidence type="ECO:0000313" key="2">
    <source>
        <dbReference type="EMBL" id="MBB4026688.1"/>
    </source>
</evidence>
<dbReference type="AlphaFoldDB" id="A0A7W6HYB2"/>
<evidence type="ECO:0000313" key="3">
    <source>
        <dbReference type="Proteomes" id="UP000546007"/>
    </source>
</evidence>
<dbReference type="Proteomes" id="UP000546007">
    <property type="component" value="Unassembled WGS sequence"/>
</dbReference>
<accession>A0A7W6HYB2</accession>
<organism evidence="2 3">
    <name type="scientific">Butyricimonas faecihominis</name>
    <dbReference type="NCBI Taxonomy" id="1472416"/>
    <lineage>
        <taxon>Bacteria</taxon>
        <taxon>Pseudomonadati</taxon>
        <taxon>Bacteroidota</taxon>
        <taxon>Bacteroidia</taxon>
        <taxon>Bacteroidales</taxon>
        <taxon>Odoribacteraceae</taxon>
        <taxon>Butyricimonas</taxon>
    </lineage>
</organism>
<gene>
    <name evidence="2" type="ORF">GGR14_002489</name>
</gene>
<protein>
    <submittedName>
        <fullName evidence="2">Uncharacterized protein</fullName>
    </submittedName>
</protein>
<keyword evidence="3" id="KW-1185">Reference proteome</keyword>
<dbReference type="GeneID" id="93102832"/>
<reference evidence="2 3" key="1">
    <citation type="submission" date="2020-08" db="EMBL/GenBank/DDBJ databases">
        <title>Genomic Encyclopedia of Type Strains, Phase IV (KMG-IV): sequencing the most valuable type-strain genomes for metagenomic binning, comparative biology and taxonomic classification.</title>
        <authorList>
            <person name="Goeker M."/>
        </authorList>
    </citation>
    <scope>NUCLEOTIDE SEQUENCE [LARGE SCALE GENOMIC DNA]</scope>
    <source>
        <strain evidence="2 3">DSM 105721</strain>
    </source>
</reference>
<sequence>MRKPLSFAGETVGTPACFRADILANLPASPPALVPAGTQAYRQRLGGKAKGGCRFNGPNARKSGGKGGQRTPQAATTTPNAATQQQRDTTLAKVIFLCRRNGRYACPYACLPAHRHGWEQAYREGCRTACSLTGRMAADRTKKRMSNK</sequence>
<evidence type="ECO:0000256" key="1">
    <source>
        <dbReference type="SAM" id="MobiDB-lite"/>
    </source>
</evidence>
<dbReference type="EMBL" id="JACIES010000006">
    <property type="protein sequence ID" value="MBB4026688.1"/>
    <property type="molecule type" value="Genomic_DNA"/>
</dbReference>
<name>A0A7W6HYB2_9BACT</name>
<feature type="region of interest" description="Disordered" evidence="1">
    <location>
        <begin position="48"/>
        <end position="86"/>
    </location>
</feature>
<feature type="compositionally biased region" description="Low complexity" evidence="1">
    <location>
        <begin position="69"/>
        <end position="86"/>
    </location>
</feature>
<comment type="caution">
    <text evidence="2">The sequence shown here is derived from an EMBL/GenBank/DDBJ whole genome shotgun (WGS) entry which is preliminary data.</text>
</comment>